<evidence type="ECO:0000256" key="6">
    <source>
        <dbReference type="ARBA" id="ARBA00023128"/>
    </source>
</evidence>
<accession>A0A6A6JCE1</accession>
<evidence type="ECO:0000313" key="9">
    <source>
        <dbReference type="Proteomes" id="UP000800097"/>
    </source>
</evidence>
<dbReference type="RefSeq" id="XP_033650835.1">
    <property type="nucleotide sequence ID" value="XM_033801175.1"/>
</dbReference>
<keyword evidence="9" id="KW-1185">Reference proteome</keyword>
<feature type="compositionally biased region" description="Polar residues" evidence="7">
    <location>
        <begin position="38"/>
        <end position="53"/>
    </location>
</feature>
<dbReference type="Proteomes" id="UP000800097">
    <property type="component" value="Unassembled WGS sequence"/>
</dbReference>
<sequence>MFKKLFGEHGAKDVVTLFHKPSSQPSMRVLTLLKQANATAKTHATQDQASSHDTQTKAERADFELDVTEAPPTGDQLKNILEYLGGSAAASKLVSGASDQADALRRLKENGNAFQRPVVVDWHQGRVVVGDNESEILSLLRSIPKP</sequence>
<dbReference type="GO" id="GO:0005739">
    <property type="term" value="C:mitochondrion"/>
    <property type="evidence" value="ECO:0007669"/>
    <property type="project" value="UniProtKB-SubCell"/>
</dbReference>
<dbReference type="InterPro" id="IPR036249">
    <property type="entry name" value="Thioredoxin-like_sf"/>
</dbReference>
<proteinExistence type="inferred from homology"/>
<dbReference type="Gene3D" id="3.40.30.10">
    <property type="entry name" value="Glutaredoxin"/>
    <property type="match status" value="1"/>
</dbReference>
<dbReference type="AlphaFoldDB" id="A0A6A6JCE1"/>
<dbReference type="GO" id="GO:0016491">
    <property type="term" value="F:oxidoreductase activity"/>
    <property type="evidence" value="ECO:0007669"/>
    <property type="project" value="UniProtKB-KW"/>
</dbReference>
<organism evidence="8 9">
    <name type="scientific">Westerdykella ornata</name>
    <dbReference type="NCBI Taxonomy" id="318751"/>
    <lineage>
        <taxon>Eukaryota</taxon>
        <taxon>Fungi</taxon>
        <taxon>Dikarya</taxon>
        <taxon>Ascomycota</taxon>
        <taxon>Pezizomycotina</taxon>
        <taxon>Dothideomycetes</taxon>
        <taxon>Pleosporomycetidae</taxon>
        <taxon>Pleosporales</taxon>
        <taxon>Sporormiaceae</taxon>
        <taxon>Westerdykella</taxon>
    </lineage>
</organism>
<dbReference type="PANTHER" id="PTHR28071:SF1">
    <property type="entry name" value="REDOX PROTEIN FMP46, MITOCHONDRIAL-RELATED"/>
    <property type="match status" value="1"/>
</dbReference>
<feature type="region of interest" description="Disordered" evidence="7">
    <location>
        <begin position="38"/>
        <end position="57"/>
    </location>
</feature>
<keyword evidence="5" id="KW-0560">Oxidoreductase</keyword>
<evidence type="ECO:0000256" key="3">
    <source>
        <dbReference type="ARBA" id="ARBA00009734"/>
    </source>
</evidence>
<gene>
    <name evidence="8" type="ORF">EI97DRAFT_461179</name>
</gene>
<evidence type="ECO:0000313" key="8">
    <source>
        <dbReference type="EMBL" id="KAF2273296.1"/>
    </source>
</evidence>
<dbReference type="EMBL" id="ML986511">
    <property type="protein sequence ID" value="KAF2273296.1"/>
    <property type="molecule type" value="Genomic_DNA"/>
</dbReference>
<keyword evidence="6" id="KW-0496">Mitochondrion</keyword>
<dbReference type="Pfam" id="PF07955">
    <property type="entry name" value="DUF1687"/>
    <property type="match status" value="1"/>
</dbReference>
<reference evidence="8" key="1">
    <citation type="journal article" date="2020" name="Stud. Mycol.">
        <title>101 Dothideomycetes genomes: a test case for predicting lifestyles and emergence of pathogens.</title>
        <authorList>
            <person name="Haridas S."/>
            <person name="Albert R."/>
            <person name="Binder M."/>
            <person name="Bloem J."/>
            <person name="Labutti K."/>
            <person name="Salamov A."/>
            <person name="Andreopoulos B."/>
            <person name="Baker S."/>
            <person name="Barry K."/>
            <person name="Bills G."/>
            <person name="Bluhm B."/>
            <person name="Cannon C."/>
            <person name="Castanera R."/>
            <person name="Culley D."/>
            <person name="Daum C."/>
            <person name="Ezra D."/>
            <person name="Gonzalez J."/>
            <person name="Henrissat B."/>
            <person name="Kuo A."/>
            <person name="Liang C."/>
            <person name="Lipzen A."/>
            <person name="Lutzoni F."/>
            <person name="Magnuson J."/>
            <person name="Mondo S."/>
            <person name="Nolan M."/>
            <person name="Ohm R."/>
            <person name="Pangilinan J."/>
            <person name="Park H.-J."/>
            <person name="Ramirez L."/>
            <person name="Alfaro M."/>
            <person name="Sun H."/>
            <person name="Tritt A."/>
            <person name="Yoshinaga Y."/>
            <person name="Zwiers L.-H."/>
            <person name="Turgeon B."/>
            <person name="Goodwin S."/>
            <person name="Spatafora J."/>
            <person name="Crous P."/>
            <person name="Grigoriev I."/>
        </authorList>
    </citation>
    <scope>NUCLEOTIDE SEQUENCE</scope>
    <source>
        <strain evidence="8">CBS 379.55</strain>
    </source>
</reference>
<dbReference type="PROSITE" id="PS51353">
    <property type="entry name" value="ARSC"/>
    <property type="match status" value="1"/>
</dbReference>
<comment type="subcellular location">
    <subcellularLocation>
        <location evidence="2">Mitochondrion</location>
    </subcellularLocation>
</comment>
<evidence type="ECO:0000256" key="4">
    <source>
        <dbReference type="ARBA" id="ARBA00022946"/>
    </source>
</evidence>
<dbReference type="InterPro" id="IPR006660">
    <property type="entry name" value="Arsenate_reductase-like"/>
</dbReference>
<evidence type="ECO:0008006" key="10">
    <source>
        <dbReference type="Google" id="ProtNLM"/>
    </source>
</evidence>
<comment type="similarity">
    <text evidence="3">Belongs to the FMP46 family.</text>
</comment>
<protein>
    <recommendedName>
        <fullName evidence="10">DUF1687-domain-containing protein</fullName>
    </recommendedName>
</protein>
<dbReference type="GeneID" id="54554350"/>
<evidence type="ECO:0000256" key="7">
    <source>
        <dbReference type="SAM" id="MobiDB-lite"/>
    </source>
</evidence>
<keyword evidence="4" id="KW-0809">Transit peptide</keyword>
<dbReference type="OrthoDB" id="59229at2759"/>
<comment type="function">
    <text evidence="1">Putative mitochondrial redox protein which could be involved in the reduction of small toxic molecules.</text>
</comment>
<dbReference type="SUPFAM" id="SSF52833">
    <property type="entry name" value="Thioredoxin-like"/>
    <property type="match status" value="1"/>
</dbReference>
<dbReference type="PANTHER" id="PTHR28071">
    <property type="entry name" value="REDOX PROTEIN FMP46, MITOCHONDRIAL-RELATED"/>
    <property type="match status" value="1"/>
</dbReference>
<evidence type="ECO:0000256" key="2">
    <source>
        <dbReference type="ARBA" id="ARBA00004173"/>
    </source>
</evidence>
<dbReference type="InterPro" id="IPR012882">
    <property type="entry name" value="Fmp46"/>
</dbReference>
<name>A0A6A6JCE1_WESOR</name>
<evidence type="ECO:0000256" key="5">
    <source>
        <dbReference type="ARBA" id="ARBA00023002"/>
    </source>
</evidence>
<evidence type="ECO:0000256" key="1">
    <source>
        <dbReference type="ARBA" id="ARBA00002963"/>
    </source>
</evidence>